<dbReference type="InterPro" id="IPR050065">
    <property type="entry name" value="GlmU-like"/>
</dbReference>
<evidence type="ECO:0000256" key="4">
    <source>
        <dbReference type="ARBA" id="ARBA00022695"/>
    </source>
</evidence>
<evidence type="ECO:0000256" key="2">
    <source>
        <dbReference type="ARBA" id="ARBA00007947"/>
    </source>
</evidence>
<feature type="domain" description="MobA-like NTP transferase" evidence="9">
    <location>
        <begin position="7"/>
        <end position="128"/>
    </location>
</feature>
<dbReference type="Gene3D" id="3.90.550.10">
    <property type="entry name" value="Spore Coat Polysaccharide Biosynthesis Protein SpsA, Chain A"/>
    <property type="match status" value="1"/>
</dbReference>
<evidence type="ECO:0000259" key="9">
    <source>
        <dbReference type="Pfam" id="PF12804"/>
    </source>
</evidence>
<evidence type="ECO:0000313" key="10">
    <source>
        <dbReference type="EMBL" id="PIR68583.1"/>
    </source>
</evidence>
<evidence type="ECO:0000256" key="6">
    <source>
        <dbReference type="ARBA" id="ARBA00048247"/>
    </source>
</evidence>
<comment type="catalytic activity">
    <reaction evidence="6">
        <text>alpha-D-glucosamine 1-phosphate + acetyl-CoA = N-acetyl-alpha-D-glucosamine 1-phosphate + CoA + H(+)</text>
        <dbReference type="Rhea" id="RHEA:13725"/>
        <dbReference type="ChEBI" id="CHEBI:15378"/>
        <dbReference type="ChEBI" id="CHEBI:57287"/>
        <dbReference type="ChEBI" id="CHEBI:57288"/>
        <dbReference type="ChEBI" id="CHEBI:57776"/>
        <dbReference type="ChEBI" id="CHEBI:58516"/>
        <dbReference type="EC" id="2.3.1.157"/>
    </reaction>
</comment>
<dbReference type="Pfam" id="PF12804">
    <property type="entry name" value="NTP_transf_3"/>
    <property type="match status" value="1"/>
</dbReference>
<keyword evidence="3" id="KW-0808">Transferase</keyword>
<dbReference type="SUPFAM" id="SSF53448">
    <property type="entry name" value="Nucleotide-diphospho-sugar transferases"/>
    <property type="match status" value="1"/>
</dbReference>
<comment type="caution">
    <text evidence="10">The sequence shown here is derived from an EMBL/GenBank/DDBJ whole genome shotgun (WGS) entry which is preliminary data.</text>
</comment>
<dbReference type="PANTHER" id="PTHR43584">
    <property type="entry name" value="NUCLEOTIDYL TRANSFERASE"/>
    <property type="match status" value="1"/>
</dbReference>
<dbReference type="Proteomes" id="UP000230094">
    <property type="component" value="Unassembled WGS sequence"/>
</dbReference>
<comment type="function">
    <text evidence="8">Catalyzes the last two sequential reactions in the de novo biosynthetic pathway for UDP-N-acetylglucosamine (UDP-GlcNAc). The C-terminal domain catalyzes the transfer of acetyl group from acetyl coenzyme A to glucosamine-1-phosphate (GlcN-1-P) to produce N-acetylglucosamine-1-phosphate (GlcNAc-1-P), which is converted into UDP-GlcNAc by the transfer of uridine 5-monophosphate (from uridine 5-triphosphate), a reaction catalyzed by the N-terminal domain.</text>
</comment>
<comment type="similarity">
    <text evidence="2">In the N-terminal section; belongs to the N-acetylglucosamine-1-phosphate uridyltransferase family.</text>
</comment>
<sequence>MNKIKIIILAGGKGTRMDSELPKVLLPLRGRPMIKHLLEEVKKSGICERPVIVVGQERELVMKELGEGYDYVVQEEQLGTGHALLVTKPFLENKVENIMVLNGDMPFIKADSIKKILKSHLMEKNDMTMGTVRLPDFKDWRKAFYSFGRIARDKNGIPKGIIYGKNLSPKELEILEVDPAMFCFKAEWLWPRLNKLGNDNSHGEYYLTDLVSMTFNEGNPPNMISILPKEALGANSKQELEILESLAV</sequence>
<keyword evidence="4" id="KW-0548">Nucleotidyltransferase</keyword>
<dbReference type="GO" id="GO:0003977">
    <property type="term" value="F:UDP-N-acetylglucosamine diphosphorylase activity"/>
    <property type="evidence" value="ECO:0007669"/>
    <property type="project" value="UniProtKB-EC"/>
</dbReference>
<protein>
    <recommendedName>
        <fullName evidence="9">MobA-like NTP transferase domain-containing protein</fullName>
    </recommendedName>
</protein>
<dbReference type="PANTHER" id="PTHR43584:SF3">
    <property type="entry name" value="BIFUNCTIONAL PROTEIN GLMU"/>
    <property type="match status" value="1"/>
</dbReference>
<evidence type="ECO:0000313" key="11">
    <source>
        <dbReference type="Proteomes" id="UP000230094"/>
    </source>
</evidence>
<keyword evidence="5" id="KW-0012">Acyltransferase</keyword>
<evidence type="ECO:0000256" key="5">
    <source>
        <dbReference type="ARBA" id="ARBA00023315"/>
    </source>
</evidence>
<evidence type="ECO:0000256" key="3">
    <source>
        <dbReference type="ARBA" id="ARBA00022679"/>
    </source>
</evidence>
<name>A0A2H0TC54_9BACT</name>
<dbReference type="EMBL" id="PFCQ01000002">
    <property type="protein sequence ID" value="PIR68583.1"/>
    <property type="molecule type" value="Genomic_DNA"/>
</dbReference>
<evidence type="ECO:0000256" key="7">
    <source>
        <dbReference type="ARBA" id="ARBA00048493"/>
    </source>
</evidence>
<reference evidence="11" key="1">
    <citation type="submission" date="2017-09" db="EMBL/GenBank/DDBJ databases">
        <title>Depth-based differentiation of microbial function through sediment-hosted aquifers and enrichment of novel symbionts in the deep terrestrial subsurface.</title>
        <authorList>
            <person name="Probst A.J."/>
            <person name="Ladd B."/>
            <person name="Jarett J.K."/>
            <person name="Geller-Mcgrath D.E."/>
            <person name="Sieber C.M.K."/>
            <person name="Emerson J.B."/>
            <person name="Anantharaman K."/>
            <person name="Thomas B.C."/>
            <person name="Malmstrom R."/>
            <person name="Stieglmeier M."/>
            <person name="Klingl A."/>
            <person name="Woyke T."/>
            <person name="Ryan C.M."/>
            <person name="Banfield J.F."/>
        </authorList>
    </citation>
    <scope>NUCLEOTIDE SEQUENCE [LARGE SCALE GENOMIC DNA]</scope>
</reference>
<dbReference type="GO" id="GO:0019134">
    <property type="term" value="F:glucosamine-1-phosphate N-acetyltransferase activity"/>
    <property type="evidence" value="ECO:0007669"/>
    <property type="project" value="UniProtKB-EC"/>
</dbReference>
<evidence type="ECO:0000256" key="1">
    <source>
        <dbReference type="ARBA" id="ARBA00007707"/>
    </source>
</evidence>
<comment type="catalytic activity">
    <reaction evidence="7">
        <text>N-acetyl-alpha-D-glucosamine 1-phosphate + UTP + H(+) = UDP-N-acetyl-alpha-D-glucosamine + diphosphate</text>
        <dbReference type="Rhea" id="RHEA:13509"/>
        <dbReference type="ChEBI" id="CHEBI:15378"/>
        <dbReference type="ChEBI" id="CHEBI:33019"/>
        <dbReference type="ChEBI" id="CHEBI:46398"/>
        <dbReference type="ChEBI" id="CHEBI:57705"/>
        <dbReference type="ChEBI" id="CHEBI:57776"/>
        <dbReference type="EC" id="2.7.7.23"/>
    </reaction>
</comment>
<comment type="similarity">
    <text evidence="1">In the C-terminal section; belongs to the transferase hexapeptide repeat family.</text>
</comment>
<dbReference type="AlphaFoldDB" id="A0A2H0TC54"/>
<dbReference type="InterPro" id="IPR029044">
    <property type="entry name" value="Nucleotide-diphossugar_trans"/>
</dbReference>
<organism evidence="10 11">
    <name type="scientific">Candidatus Nomurabacteria bacterium CG10_big_fil_rev_8_21_14_0_10_35_16</name>
    <dbReference type="NCBI Taxonomy" id="1974731"/>
    <lineage>
        <taxon>Bacteria</taxon>
        <taxon>Candidatus Nomuraibacteriota</taxon>
    </lineage>
</organism>
<dbReference type="InterPro" id="IPR025877">
    <property type="entry name" value="MobA-like_NTP_Trfase"/>
</dbReference>
<gene>
    <name evidence="10" type="ORF">COU49_00295</name>
</gene>
<proteinExistence type="inferred from homology"/>
<accession>A0A2H0TC54</accession>
<evidence type="ECO:0000256" key="8">
    <source>
        <dbReference type="ARBA" id="ARBA00049628"/>
    </source>
</evidence>